<organism evidence="2 3">
    <name type="scientific">Selenomonas ruminis</name>
    <dbReference type="NCBI Taxonomy" id="2593411"/>
    <lineage>
        <taxon>Bacteria</taxon>
        <taxon>Bacillati</taxon>
        <taxon>Bacillota</taxon>
        <taxon>Negativicutes</taxon>
        <taxon>Selenomonadales</taxon>
        <taxon>Selenomonadaceae</taxon>
        <taxon>Selenomonas</taxon>
    </lineage>
</organism>
<dbReference type="Proteomes" id="UP000323646">
    <property type="component" value="Unassembled WGS sequence"/>
</dbReference>
<dbReference type="OrthoDB" id="1664752at2"/>
<gene>
    <name evidence="2" type="ORF">FZ040_04255</name>
</gene>
<proteinExistence type="predicted"/>
<reference evidence="2 3" key="1">
    <citation type="submission" date="2019-08" db="EMBL/GenBank/DDBJ databases">
        <title>Selenomonas sp. mPRGC5 and Selenomonas sp. mPRGC8 isolated from ruminal fluid of dairy goat (Capra hircus).</title>
        <authorList>
            <person name="Poothong S."/>
            <person name="Nuengjamnong C."/>
            <person name="Tanasupawat S."/>
        </authorList>
    </citation>
    <scope>NUCLEOTIDE SEQUENCE [LARGE SCALE GENOMIC DNA]</scope>
    <source>
        <strain evidence="3">mPRGC5</strain>
    </source>
</reference>
<dbReference type="RefSeq" id="WP_149170870.1">
    <property type="nucleotide sequence ID" value="NZ_VTOY01000002.1"/>
</dbReference>
<protein>
    <submittedName>
        <fullName evidence="2">Uncharacterized protein</fullName>
    </submittedName>
</protein>
<accession>A0A5D6W940</accession>
<dbReference type="EMBL" id="VTOY01000002">
    <property type="protein sequence ID" value="TYZ23942.1"/>
    <property type="molecule type" value="Genomic_DNA"/>
</dbReference>
<keyword evidence="1" id="KW-0732">Signal</keyword>
<name>A0A5D6W940_9FIRM</name>
<feature type="signal peptide" evidence="1">
    <location>
        <begin position="1"/>
        <end position="23"/>
    </location>
</feature>
<feature type="chain" id="PRO_5022754611" evidence="1">
    <location>
        <begin position="24"/>
        <end position="182"/>
    </location>
</feature>
<sequence length="182" mass="20952">MLRILTSCFFALLLFIPCSIGQADSLYPETLGNGNYVLVSAHQGVARYADRTSAVIKESQPPAYMIAINVVYVTFSEAYWQKYGTYNGGPYTVGDTSTHYYLYNYENKKMASYNDSNGNWSLWDINRDHTYAEGDPFIPYTAEVAFVSACKMRFYNDTLGYSPMLQQYHRVIDEDFYRRLNI</sequence>
<evidence type="ECO:0000313" key="3">
    <source>
        <dbReference type="Proteomes" id="UP000323646"/>
    </source>
</evidence>
<evidence type="ECO:0000256" key="1">
    <source>
        <dbReference type="SAM" id="SignalP"/>
    </source>
</evidence>
<keyword evidence="3" id="KW-1185">Reference proteome</keyword>
<evidence type="ECO:0000313" key="2">
    <source>
        <dbReference type="EMBL" id="TYZ23942.1"/>
    </source>
</evidence>
<comment type="caution">
    <text evidence="2">The sequence shown here is derived from an EMBL/GenBank/DDBJ whole genome shotgun (WGS) entry which is preliminary data.</text>
</comment>
<dbReference type="AlphaFoldDB" id="A0A5D6W940"/>